<dbReference type="PROSITE" id="PS51021">
    <property type="entry name" value="BAR"/>
    <property type="match status" value="1"/>
</dbReference>
<dbReference type="PANTHER" id="PTHR47174">
    <property type="entry name" value="BRIDGING INTEGRATOR 3"/>
    <property type="match status" value="1"/>
</dbReference>
<dbReference type="GO" id="GO:0043332">
    <property type="term" value="C:mating projection tip"/>
    <property type="evidence" value="ECO:0007669"/>
    <property type="project" value="TreeGrafter"/>
</dbReference>
<evidence type="ECO:0000256" key="2">
    <source>
        <dbReference type="ARBA" id="ARBA00022490"/>
    </source>
</evidence>
<dbReference type="InterPro" id="IPR004148">
    <property type="entry name" value="BAR_dom"/>
</dbReference>
<keyword evidence="7" id="KW-1185">Reference proteome</keyword>
<dbReference type="RefSeq" id="XP_019020391.1">
    <property type="nucleotide sequence ID" value="XM_019163751.1"/>
</dbReference>
<evidence type="ECO:0000256" key="1">
    <source>
        <dbReference type="ARBA" id="ARBA00004245"/>
    </source>
</evidence>
<dbReference type="Gene3D" id="1.20.1270.60">
    <property type="entry name" value="Arfaptin homology (AH) domain/BAR domain"/>
    <property type="match status" value="1"/>
</dbReference>
<dbReference type="GO" id="GO:0008289">
    <property type="term" value="F:lipid binding"/>
    <property type="evidence" value="ECO:0007669"/>
    <property type="project" value="TreeGrafter"/>
</dbReference>
<keyword evidence="4" id="KW-0175">Coiled coil</keyword>
<dbReference type="STRING" id="763406.A0A1E3NUF9"/>
<feature type="coiled-coil region" evidence="4">
    <location>
        <begin position="167"/>
        <end position="226"/>
    </location>
</feature>
<dbReference type="Proteomes" id="UP000094455">
    <property type="component" value="Unassembled WGS sequence"/>
</dbReference>
<evidence type="ECO:0000313" key="7">
    <source>
        <dbReference type="Proteomes" id="UP000094455"/>
    </source>
</evidence>
<keyword evidence="2" id="KW-0963">Cytoplasm</keyword>
<accession>A0A1E3NUF9</accession>
<evidence type="ECO:0000313" key="6">
    <source>
        <dbReference type="EMBL" id="ODQ49278.1"/>
    </source>
</evidence>
<dbReference type="GeneID" id="30180438"/>
<dbReference type="GO" id="GO:0051666">
    <property type="term" value="P:actin cortical patch localization"/>
    <property type="evidence" value="ECO:0007669"/>
    <property type="project" value="InterPro"/>
</dbReference>
<organism evidence="6 7">
    <name type="scientific">Pichia membranifaciens NRRL Y-2026</name>
    <dbReference type="NCBI Taxonomy" id="763406"/>
    <lineage>
        <taxon>Eukaryota</taxon>
        <taxon>Fungi</taxon>
        <taxon>Dikarya</taxon>
        <taxon>Ascomycota</taxon>
        <taxon>Saccharomycotina</taxon>
        <taxon>Pichiomycetes</taxon>
        <taxon>Pichiales</taxon>
        <taxon>Pichiaceae</taxon>
        <taxon>Pichia</taxon>
    </lineage>
</organism>
<evidence type="ECO:0000256" key="4">
    <source>
        <dbReference type="SAM" id="Coils"/>
    </source>
</evidence>
<dbReference type="GO" id="GO:0006897">
    <property type="term" value="P:endocytosis"/>
    <property type="evidence" value="ECO:0007669"/>
    <property type="project" value="InterPro"/>
</dbReference>
<reference evidence="6 7" key="1">
    <citation type="journal article" date="2016" name="Proc. Natl. Acad. Sci. U.S.A.">
        <title>Comparative genomics of biotechnologically important yeasts.</title>
        <authorList>
            <person name="Riley R."/>
            <person name="Haridas S."/>
            <person name="Wolfe K.H."/>
            <person name="Lopes M.R."/>
            <person name="Hittinger C.T."/>
            <person name="Goeker M."/>
            <person name="Salamov A.A."/>
            <person name="Wisecaver J.H."/>
            <person name="Long T.M."/>
            <person name="Calvey C.H."/>
            <person name="Aerts A.L."/>
            <person name="Barry K.W."/>
            <person name="Choi C."/>
            <person name="Clum A."/>
            <person name="Coughlan A.Y."/>
            <person name="Deshpande S."/>
            <person name="Douglass A.P."/>
            <person name="Hanson S.J."/>
            <person name="Klenk H.-P."/>
            <person name="LaButti K.M."/>
            <person name="Lapidus A."/>
            <person name="Lindquist E.A."/>
            <person name="Lipzen A.M."/>
            <person name="Meier-Kolthoff J.P."/>
            <person name="Ohm R.A."/>
            <person name="Otillar R.P."/>
            <person name="Pangilinan J.L."/>
            <person name="Peng Y."/>
            <person name="Rokas A."/>
            <person name="Rosa C.A."/>
            <person name="Scheuner C."/>
            <person name="Sibirny A.A."/>
            <person name="Slot J.C."/>
            <person name="Stielow J.B."/>
            <person name="Sun H."/>
            <person name="Kurtzman C.P."/>
            <person name="Blackwell M."/>
            <person name="Grigoriev I.V."/>
            <person name="Jeffries T.W."/>
        </authorList>
    </citation>
    <scope>NUCLEOTIDE SEQUENCE [LARGE SCALE GENOMIC DNA]</scope>
    <source>
        <strain evidence="6 7">NRRL Y-2026</strain>
    </source>
</reference>
<dbReference type="OrthoDB" id="446293at2759"/>
<evidence type="ECO:0000256" key="3">
    <source>
        <dbReference type="ARBA" id="ARBA00023212"/>
    </source>
</evidence>
<dbReference type="PANTHER" id="PTHR47174:SF3">
    <property type="entry name" value="BRIDGING INTEGRATOR 3"/>
    <property type="match status" value="1"/>
</dbReference>
<dbReference type="AlphaFoldDB" id="A0A1E3NUF9"/>
<dbReference type="SMART" id="SM00721">
    <property type="entry name" value="BAR"/>
    <property type="match status" value="1"/>
</dbReference>
<dbReference type="InterPro" id="IPR046982">
    <property type="entry name" value="BIN3/RVS161-like"/>
</dbReference>
<dbReference type="GO" id="GO:1990528">
    <property type="term" value="C:Rvs161p-Rvs167p complex"/>
    <property type="evidence" value="ECO:0007669"/>
    <property type="project" value="TreeGrafter"/>
</dbReference>
<dbReference type="Pfam" id="PF03114">
    <property type="entry name" value="BAR"/>
    <property type="match status" value="1"/>
</dbReference>
<name>A0A1E3NUF9_9ASCO</name>
<sequence length="309" mass="35785">MSWSGFKKAVNRAGAHVIMKTSKVKESSVDAEFDEKEKSFLVFERLMTELNAELGNFKDIFVDLIETQFKLVKALDSFYGDYNFDIEADNMVGINIESDGSAGDRVNPRDGISLTLLRNLNDIRLTVLTQLNEPLDITVFQPIKELNEYNDEIHKLIKKRGRKKFDFDVSKNKLEKLQNEYNSLELSLREENSTNSNALVNSNTQLEKYKEKLDKLKSEDKSITDIYTDINQRLKNEIDEYIALRFSLLDPSFESFMKIQLKLYTDLQEKFNNDVQIDGATREDHESGKLDSRLDEILSKMRALDIHNL</sequence>
<dbReference type="InterPro" id="IPR027267">
    <property type="entry name" value="AH/BAR_dom_sf"/>
</dbReference>
<dbReference type="EMBL" id="KV454001">
    <property type="protein sequence ID" value="ODQ49278.1"/>
    <property type="molecule type" value="Genomic_DNA"/>
</dbReference>
<dbReference type="GO" id="GO:0030479">
    <property type="term" value="C:actin cortical patch"/>
    <property type="evidence" value="ECO:0007669"/>
    <property type="project" value="TreeGrafter"/>
</dbReference>
<keyword evidence="3" id="KW-0206">Cytoskeleton</keyword>
<gene>
    <name evidence="6" type="ORF">PICMEDRAFT_70831</name>
</gene>
<dbReference type="GO" id="GO:0097320">
    <property type="term" value="P:plasma membrane tubulation"/>
    <property type="evidence" value="ECO:0007669"/>
    <property type="project" value="TreeGrafter"/>
</dbReference>
<comment type="subcellular location">
    <subcellularLocation>
        <location evidence="1">Cytoplasm</location>
        <location evidence="1">Cytoskeleton</location>
    </subcellularLocation>
</comment>
<feature type="domain" description="BAR" evidence="5">
    <location>
        <begin position="18"/>
        <end position="307"/>
    </location>
</feature>
<evidence type="ECO:0000259" key="5">
    <source>
        <dbReference type="PROSITE" id="PS51021"/>
    </source>
</evidence>
<proteinExistence type="predicted"/>
<dbReference type="SUPFAM" id="SSF103657">
    <property type="entry name" value="BAR/IMD domain-like"/>
    <property type="match status" value="1"/>
</dbReference>
<protein>
    <recommendedName>
        <fullName evidence="5">BAR domain-containing protein</fullName>
    </recommendedName>
</protein>
<dbReference type="GO" id="GO:0031097">
    <property type="term" value="C:medial cortex"/>
    <property type="evidence" value="ECO:0007669"/>
    <property type="project" value="TreeGrafter"/>
</dbReference>